<gene>
    <name evidence="3" type="ORF">POM88_040732</name>
</gene>
<proteinExistence type="predicted"/>
<name>A0AAD8HEM6_9APIA</name>
<feature type="signal peptide" evidence="1">
    <location>
        <begin position="1"/>
        <end position="22"/>
    </location>
</feature>
<dbReference type="InterPro" id="IPR013201">
    <property type="entry name" value="Prot_inhib_I29"/>
</dbReference>
<evidence type="ECO:0000313" key="3">
    <source>
        <dbReference type="EMBL" id="KAK1365171.1"/>
    </source>
</evidence>
<keyword evidence="1" id="KW-0732">Signal</keyword>
<reference evidence="3" key="2">
    <citation type="submission" date="2023-05" db="EMBL/GenBank/DDBJ databases">
        <authorList>
            <person name="Schelkunov M.I."/>
        </authorList>
    </citation>
    <scope>NUCLEOTIDE SEQUENCE</scope>
    <source>
        <strain evidence="3">Hsosn_3</strain>
        <tissue evidence="3">Leaf</tissue>
    </source>
</reference>
<organism evidence="3 4">
    <name type="scientific">Heracleum sosnowskyi</name>
    <dbReference type="NCBI Taxonomy" id="360622"/>
    <lineage>
        <taxon>Eukaryota</taxon>
        <taxon>Viridiplantae</taxon>
        <taxon>Streptophyta</taxon>
        <taxon>Embryophyta</taxon>
        <taxon>Tracheophyta</taxon>
        <taxon>Spermatophyta</taxon>
        <taxon>Magnoliopsida</taxon>
        <taxon>eudicotyledons</taxon>
        <taxon>Gunneridae</taxon>
        <taxon>Pentapetalae</taxon>
        <taxon>asterids</taxon>
        <taxon>campanulids</taxon>
        <taxon>Apiales</taxon>
        <taxon>Apiaceae</taxon>
        <taxon>Apioideae</taxon>
        <taxon>apioid superclade</taxon>
        <taxon>Tordylieae</taxon>
        <taxon>Tordyliinae</taxon>
        <taxon>Heracleum</taxon>
    </lineage>
</organism>
<dbReference type="SUPFAM" id="SSF54001">
    <property type="entry name" value="Cysteine proteinases"/>
    <property type="match status" value="1"/>
</dbReference>
<keyword evidence="4" id="KW-1185">Reference proteome</keyword>
<evidence type="ECO:0000259" key="2">
    <source>
        <dbReference type="SMART" id="SM00848"/>
    </source>
</evidence>
<dbReference type="Proteomes" id="UP001237642">
    <property type="component" value="Unassembled WGS sequence"/>
</dbReference>
<protein>
    <recommendedName>
        <fullName evidence="2">Cathepsin propeptide inhibitor domain-containing protein</fullName>
    </recommendedName>
</protein>
<comment type="caution">
    <text evidence="3">The sequence shown here is derived from an EMBL/GenBank/DDBJ whole genome shotgun (WGS) entry which is preliminary data.</text>
</comment>
<dbReference type="Gene3D" id="1.10.287.2250">
    <property type="match status" value="1"/>
</dbReference>
<feature type="chain" id="PRO_5042198887" description="Cathepsin propeptide inhibitor domain-containing protein" evidence="1">
    <location>
        <begin position="23"/>
        <end position="117"/>
    </location>
</feature>
<dbReference type="EMBL" id="JAUIZM010000009">
    <property type="protein sequence ID" value="KAK1365171.1"/>
    <property type="molecule type" value="Genomic_DNA"/>
</dbReference>
<evidence type="ECO:0000256" key="1">
    <source>
        <dbReference type="SAM" id="SignalP"/>
    </source>
</evidence>
<sequence length="117" mass="13589">MANNQHLSLVVLLTIFVAGAHAYSTLSHDNPIKQFVPECLHYYEASVVQVIGNTHHARQFARFAHMYGKIYRTAEEMKQRFSIFSESLKMIGSHYKKNLTYTLGVNRFVDIVRKWKV</sequence>
<reference evidence="3" key="1">
    <citation type="submission" date="2023-02" db="EMBL/GenBank/DDBJ databases">
        <title>Genome of toxic invasive species Heracleum sosnowskyi carries increased number of genes despite the absence of recent whole-genome duplications.</title>
        <authorList>
            <person name="Schelkunov M."/>
            <person name="Shtratnikova V."/>
            <person name="Makarenko M."/>
            <person name="Klepikova A."/>
            <person name="Omelchenko D."/>
            <person name="Novikova G."/>
            <person name="Obukhova E."/>
            <person name="Bogdanov V."/>
            <person name="Penin A."/>
            <person name="Logacheva M."/>
        </authorList>
    </citation>
    <scope>NUCLEOTIDE SEQUENCE</scope>
    <source>
        <strain evidence="3">Hsosn_3</strain>
        <tissue evidence="3">Leaf</tissue>
    </source>
</reference>
<feature type="domain" description="Cathepsin propeptide inhibitor" evidence="2">
    <location>
        <begin position="60"/>
        <end position="111"/>
    </location>
</feature>
<dbReference type="SMART" id="SM00848">
    <property type="entry name" value="Inhibitor_I29"/>
    <property type="match status" value="1"/>
</dbReference>
<evidence type="ECO:0000313" key="4">
    <source>
        <dbReference type="Proteomes" id="UP001237642"/>
    </source>
</evidence>
<dbReference type="InterPro" id="IPR038765">
    <property type="entry name" value="Papain-like_cys_pep_sf"/>
</dbReference>
<dbReference type="AlphaFoldDB" id="A0AAD8HEM6"/>
<dbReference type="Pfam" id="PF08246">
    <property type="entry name" value="Inhibitor_I29"/>
    <property type="match status" value="1"/>
</dbReference>
<accession>A0AAD8HEM6</accession>